<sequence>MTLDTTNKYLKEIEDNKDRLRTEIKVFDHDFSAKIQKKKKKASTKAQNNLSEECPSRNIRASISAFPFLEEVYPSFSQSAVRKTFSFKPLSVASARIKGNTTTYEISKDGISASFSISKTGI</sequence>
<reference evidence="2 3" key="1">
    <citation type="submission" date="2021-06" db="EMBL/GenBank/DDBJ databases">
        <title>Caerostris extrusa draft genome.</title>
        <authorList>
            <person name="Kono N."/>
            <person name="Arakawa K."/>
        </authorList>
    </citation>
    <scope>NUCLEOTIDE SEQUENCE [LARGE SCALE GENOMIC DNA]</scope>
</reference>
<feature type="coiled-coil region" evidence="1">
    <location>
        <begin position="3"/>
        <end position="30"/>
    </location>
</feature>
<organism evidence="2 3">
    <name type="scientific">Caerostris extrusa</name>
    <name type="common">Bark spider</name>
    <name type="synonym">Caerostris bankana</name>
    <dbReference type="NCBI Taxonomy" id="172846"/>
    <lineage>
        <taxon>Eukaryota</taxon>
        <taxon>Metazoa</taxon>
        <taxon>Ecdysozoa</taxon>
        <taxon>Arthropoda</taxon>
        <taxon>Chelicerata</taxon>
        <taxon>Arachnida</taxon>
        <taxon>Araneae</taxon>
        <taxon>Araneomorphae</taxon>
        <taxon>Entelegynae</taxon>
        <taxon>Araneoidea</taxon>
        <taxon>Araneidae</taxon>
        <taxon>Caerostris</taxon>
    </lineage>
</organism>
<protein>
    <submittedName>
        <fullName evidence="2">Uncharacterized protein</fullName>
    </submittedName>
</protein>
<keyword evidence="1" id="KW-0175">Coiled coil</keyword>
<evidence type="ECO:0000256" key="1">
    <source>
        <dbReference type="SAM" id="Coils"/>
    </source>
</evidence>
<evidence type="ECO:0000313" key="3">
    <source>
        <dbReference type="Proteomes" id="UP001054945"/>
    </source>
</evidence>
<gene>
    <name evidence="2" type="ORF">CEXT_28351</name>
</gene>
<dbReference type="AlphaFoldDB" id="A0AAV4TJ88"/>
<name>A0AAV4TJ88_CAEEX</name>
<proteinExistence type="predicted"/>
<evidence type="ECO:0000313" key="2">
    <source>
        <dbReference type="EMBL" id="GIY45457.1"/>
    </source>
</evidence>
<dbReference type="Proteomes" id="UP001054945">
    <property type="component" value="Unassembled WGS sequence"/>
</dbReference>
<accession>A0AAV4TJ88</accession>
<dbReference type="EMBL" id="BPLR01011275">
    <property type="protein sequence ID" value="GIY45457.1"/>
    <property type="molecule type" value="Genomic_DNA"/>
</dbReference>
<comment type="caution">
    <text evidence="2">The sequence shown here is derived from an EMBL/GenBank/DDBJ whole genome shotgun (WGS) entry which is preliminary data.</text>
</comment>
<keyword evidence="3" id="KW-1185">Reference proteome</keyword>